<proteinExistence type="predicted"/>
<evidence type="ECO:0000313" key="2">
    <source>
        <dbReference type="EMBL" id="OQE91254.1"/>
    </source>
</evidence>
<dbReference type="EMBL" id="MOOB01000010">
    <property type="protein sequence ID" value="OQE91254.1"/>
    <property type="molecule type" value="Genomic_DNA"/>
</dbReference>
<dbReference type="AlphaFoldDB" id="A0A1V6YVE0"/>
<reference evidence="3" key="1">
    <citation type="journal article" date="2017" name="Nat. Microbiol.">
        <title>Global analysis of biosynthetic gene clusters reveals vast potential of secondary metabolite production in Penicillium species.</title>
        <authorList>
            <person name="Nielsen J.C."/>
            <person name="Grijseels S."/>
            <person name="Prigent S."/>
            <person name="Ji B."/>
            <person name="Dainat J."/>
            <person name="Nielsen K.F."/>
            <person name="Frisvad J.C."/>
            <person name="Workman M."/>
            <person name="Nielsen J."/>
        </authorList>
    </citation>
    <scope>NUCLEOTIDE SEQUENCE [LARGE SCALE GENOMIC DNA]</scope>
    <source>
        <strain evidence="3">IBT 13039</strain>
    </source>
</reference>
<feature type="compositionally biased region" description="Low complexity" evidence="1">
    <location>
        <begin position="15"/>
        <end position="25"/>
    </location>
</feature>
<gene>
    <name evidence="2" type="ORF">PENNAL_c0010G09818</name>
</gene>
<keyword evidence="3" id="KW-1185">Reference proteome</keyword>
<comment type="caution">
    <text evidence="2">The sequence shown here is derived from an EMBL/GenBank/DDBJ whole genome shotgun (WGS) entry which is preliminary data.</text>
</comment>
<protein>
    <submittedName>
        <fullName evidence="2">Uncharacterized protein</fullName>
    </submittedName>
</protein>
<sequence>MDPIVAELMKKKTRTTTPRGTGHHPSASTVEQNPTQEYASPAALANVNITVPVVDPAPVVTSTSLNGAILTQLDTALSGFHSKAGVPMHSRITMNNVNITTNILTNKRASPIAPDTWLLNRVKRAPTEPRSSIPNTRPVPTNSIHTKPAFAQPAFARPAFSQPMYSQPVLGQTAFSHPTFSRKNDVGMTPAWPGQKQLFAHAR</sequence>
<evidence type="ECO:0000313" key="3">
    <source>
        <dbReference type="Proteomes" id="UP000191691"/>
    </source>
</evidence>
<name>A0A1V6YVE0_PENNA</name>
<organism evidence="2 3">
    <name type="scientific">Penicillium nalgiovense</name>
    <dbReference type="NCBI Taxonomy" id="60175"/>
    <lineage>
        <taxon>Eukaryota</taxon>
        <taxon>Fungi</taxon>
        <taxon>Dikarya</taxon>
        <taxon>Ascomycota</taxon>
        <taxon>Pezizomycotina</taxon>
        <taxon>Eurotiomycetes</taxon>
        <taxon>Eurotiomycetidae</taxon>
        <taxon>Eurotiales</taxon>
        <taxon>Aspergillaceae</taxon>
        <taxon>Penicillium</taxon>
    </lineage>
</organism>
<evidence type="ECO:0000256" key="1">
    <source>
        <dbReference type="SAM" id="MobiDB-lite"/>
    </source>
</evidence>
<accession>A0A1V6YVE0</accession>
<dbReference type="OMA" id="PSANSKC"/>
<dbReference type="Proteomes" id="UP000191691">
    <property type="component" value="Unassembled WGS sequence"/>
</dbReference>
<feature type="region of interest" description="Disordered" evidence="1">
    <location>
        <begin position="8"/>
        <end position="33"/>
    </location>
</feature>